<reference evidence="3" key="1">
    <citation type="journal article" date="2019" name="Int. J. Syst. Evol. Microbiol.">
        <title>The Global Catalogue of Microorganisms (GCM) 10K type strain sequencing project: providing services to taxonomists for standard genome sequencing and annotation.</title>
        <authorList>
            <consortium name="The Broad Institute Genomics Platform"/>
            <consortium name="The Broad Institute Genome Sequencing Center for Infectious Disease"/>
            <person name="Wu L."/>
            <person name="Ma J."/>
        </authorList>
    </citation>
    <scope>NUCLEOTIDE SEQUENCE [LARGE SCALE GENOMIC DNA]</scope>
    <source>
        <strain evidence="3">JCM 15442</strain>
    </source>
</reference>
<dbReference type="Pfam" id="PF00903">
    <property type="entry name" value="Glyoxalase"/>
    <property type="match status" value="2"/>
</dbReference>
<evidence type="ECO:0000259" key="1">
    <source>
        <dbReference type="PROSITE" id="PS51819"/>
    </source>
</evidence>
<protein>
    <recommendedName>
        <fullName evidence="1">VOC domain-containing protein</fullName>
    </recommendedName>
</protein>
<dbReference type="EMBL" id="BMOL01000001">
    <property type="protein sequence ID" value="GGL66945.1"/>
    <property type="molecule type" value="Genomic_DNA"/>
</dbReference>
<evidence type="ECO:0000313" key="3">
    <source>
        <dbReference type="Proteomes" id="UP000639973"/>
    </source>
</evidence>
<dbReference type="InterPro" id="IPR029068">
    <property type="entry name" value="Glyas_Bleomycin-R_OHBP_Dase"/>
</dbReference>
<proteinExistence type="predicted"/>
<dbReference type="Proteomes" id="UP000639973">
    <property type="component" value="Unassembled WGS sequence"/>
</dbReference>
<dbReference type="CDD" id="cd07247">
    <property type="entry name" value="SgaA_N_like"/>
    <property type="match status" value="2"/>
</dbReference>
<dbReference type="InterPro" id="IPR004360">
    <property type="entry name" value="Glyas_Fos-R_dOase_dom"/>
</dbReference>
<dbReference type="InterPro" id="IPR052164">
    <property type="entry name" value="Anthracycline_SecMetBiosynth"/>
</dbReference>
<comment type="caution">
    <text evidence="2">The sequence shown here is derived from an EMBL/GenBank/DDBJ whole genome shotgun (WGS) entry which is preliminary data.</text>
</comment>
<accession>A0ABQ2FZ61</accession>
<feature type="domain" description="VOC" evidence="1">
    <location>
        <begin position="19"/>
        <end position="133"/>
    </location>
</feature>
<dbReference type="PANTHER" id="PTHR33993:SF14">
    <property type="entry name" value="GB|AAF24581.1"/>
    <property type="match status" value="1"/>
</dbReference>
<dbReference type="SUPFAM" id="SSF54593">
    <property type="entry name" value="Glyoxalase/Bleomycin resistance protein/Dihydroxybiphenyl dioxygenase"/>
    <property type="match status" value="2"/>
</dbReference>
<name>A0ABQ2FZ61_9DEIO</name>
<feature type="domain" description="VOC" evidence="1">
    <location>
        <begin position="147"/>
        <end position="260"/>
    </location>
</feature>
<gene>
    <name evidence="2" type="ORF">GCM10010840_01130</name>
</gene>
<dbReference type="InterPro" id="IPR037523">
    <property type="entry name" value="VOC_core"/>
</dbReference>
<evidence type="ECO:0000313" key="2">
    <source>
        <dbReference type="EMBL" id="GGL66945.1"/>
    </source>
</evidence>
<dbReference type="Gene3D" id="3.10.180.10">
    <property type="entry name" value="2,3-Dihydroxybiphenyl 1,2-Dioxygenase, domain 1"/>
    <property type="match status" value="2"/>
</dbReference>
<dbReference type="RefSeq" id="WP_188967972.1">
    <property type="nucleotide sequence ID" value="NZ_BMOL01000001.1"/>
</dbReference>
<keyword evidence="3" id="KW-1185">Reference proteome</keyword>
<dbReference type="PANTHER" id="PTHR33993">
    <property type="entry name" value="GLYOXALASE-RELATED"/>
    <property type="match status" value="1"/>
</dbReference>
<sequence>MFQPQTFAPVVPPPIAAGEPIWVDLITPAPQAARDFYAALFGWEYQLWEEMGGYATAHRAGNKVAGISPPPPQGLKGSPGWRVSFASEDIHADAARIAALGGHTESGPMQIGNQGHMGQFSDPDGASFGLWQDDRHGGFAAYDGPGRLVWAEVNTRNAEGAVDFYASVLGATSTPMPQGTYHTLQHGGQSFAGVSGNAQNWNAVGAAGWMVYFYADDVDQTVQRAEQAGGKVLVPPFDMDFGRMAVLSDPAGAVFSVMNPRPAGA</sequence>
<organism evidence="2 3">
    <name type="scientific">Deinococcus aerolatus</name>
    <dbReference type="NCBI Taxonomy" id="522487"/>
    <lineage>
        <taxon>Bacteria</taxon>
        <taxon>Thermotogati</taxon>
        <taxon>Deinococcota</taxon>
        <taxon>Deinococci</taxon>
        <taxon>Deinococcales</taxon>
        <taxon>Deinococcaceae</taxon>
        <taxon>Deinococcus</taxon>
    </lineage>
</organism>
<dbReference type="PROSITE" id="PS51819">
    <property type="entry name" value="VOC"/>
    <property type="match status" value="2"/>
</dbReference>